<dbReference type="EnsemblPlants" id="Kaladp0131s0019.1.v1.1">
    <property type="protein sequence ID" value="Kaladp0131s0019.1.v1.1"/>
    <property type="gene ID" value="Kaladp0131s0019.v1.1"/>
</dbReference>
<dbReference type="InterPro" id="IPR000073">
    <property type="entry name" value="AB_hydrolase_1"/>
</dbReference>
<dbReference type="OMA" id="WSRRNLY"/>
<accession>A0A7N0V6M8</accession>
<evidence type="ECO:0000256" key="2">
    <source>
        <dbReference type="ARBA" id="ARBA00022729"/>
    </source>
</evidence>
<dbReference type="Pfam" id="PF00561">
    <property type="entry name" value="Abhydrolase_1"/>
    <property type="match status" value="1"/>
</dbReference>
<dbReference type="PANTHER" id="PTHR11005">
    <property type="entry name" value="LYSOSOMAL ACID LIPASE-RELATED"/>
    <property type="match status" value="1"/>
</dbReference>
<feature type="active site" description="Charge relay system" evidence="6">
    <location>
        <position position="428"/>
    </location>
</feature>
<evidence type="ECO:0000256" key="5">
    <source>
        <dbReference type="ARBA" id="ARBA00023180"/>
    </source>
</evidence>
<evidence type="ECO:0000256" key="1">
    <source>
        <dbReference type="ARBA" id="ARBA00010701"/>
    </source>
</evidence>
<feature type="chain" id="PRO_5029551289" description="Lipase" evidence="7">
    <location>
        <begin position="20"/>
        <end position="456"/>
    </location>
</feature>
<feature type="domain" description="AB hydrolase-1" evidence="8">
    <location>
        <begin position="158"/>
        <end position="267"/>
    </location>
</feature>
<protein>
    <recommendedName>
        <fullName evidence="12">Lipase</fullName>
    </recommendedName>
</protein>
<dbReference type="SUPFAM" id="SSF53474">
    <property type="entry name" value="alpha/beta-Hydrolases"/>
    <property type="match status" value="1"/>
</dbReference>
<dbReference type="InterPro" id="IPR006693">
    <property type="entry name" value="AB_hydrolase_lipase"/>
</dbReference>
<reference evidence="10" key="1">
    <citation type="submission" date="2021-01" db="UniProtKB">
        <authorList>
            <consortium name="EnsemblPlants"/>
        </authorList>
    </citation>
    <scope>IDENTIFICATION</scope>
</reference>
<dbReference type="AlphaFoldDB" id="A0A7N0V6M8"/>
<evidence type="ECO:0000259" key="9">
    <source>
        <dbReference type="Pfam" id="PF04083"/>
    </source>
</evidence>
<keyword evidence="3" id="KW-0442">Lipid degradation</keyword>
<keyword evidence="5" id="KW-0325">Glycoprotein</keyword>
<organism evidence="10 11">
    <name type="scientific">Kalanchoe fedtschenkoi</name>
    <name type="common">Lavender scallops</name>
    <name type="synonym">South American air plant</name>
    <dbReference type="NCBI Taxonomy" id="63787"/>
    <lineage>
        <taxon>Eukaryota</taxon>
        <taxon>Viridiplantae</taxon>
        <taxon>Streptophyta</taxon>
        <taxon>Embryophyta</taxon>
        <taxon>Tracheophyta</taxon>
        <taxon>Spermatophyta</taxon>
        <taxon>Magnoliopsida</taxon>
        <taxon>eudicotyledons</taxon>
        <taxon>Gunneridae</taxon>
        <taxon>Pentapetalae</taxon>
        <taxon>Saxifragales</taxon>
        <taxon>Crassulaceae</taxon>
        <taxon>Kalanchoe</taxon>
    </lineage>
</organism>
<dbReference type="Pfam" id="PF04083">
    <property type="entry name" value="Abhydro_lipase"/>
    <property type="match status" value="1"/>
</dbReference>
<dbReference type="Proteomes" id="UP000594263">
    <property type="component" value="Unplaced"/>
</dbReference>
<dbReference type="GO" id="GO:0002213">
    <property type="term" value="P:defense response to insect"/>
    <property type="evidence" value="ECO:0007669"/>
    <property type="project" value="EnsemblPlants"/>
</dbReference>
<dbReference type="GO" id="GO:0016042">
    <property type="term" value="P:lipid catabolic process"/>
    <property type="evidence" value="ECO:0007669"/>
    <property type="project" value="UniProtKB-KW"/>
</dbReference>
<evidence type="ECO:0000259" key="8">
    <source>
        <dbReference type="Pfam" id="PF00561"/>
    </source>
</evidence>
<comment type="similarity">
    <text evidence="1">Belongs to the AB hydrolase superfamily. Lipase family.</text>
</comment>
<dbReference type="Gramene" id="Kaladp0131s0019.1.v1.1">
    <property type="protein sequence ID" value="Kaladp0131s0019.1.v1.1"/>
    <property type="gene ID" value="Kaladp0131s0019.v1.1"/>
</dbReference>
<evidence type="ECO:0000313" key="10">
    <source>
        <dbReference type="EnsemblPlants" id="Kaladp0131s0019.1.v1.1"/>
    </source>
</evidence>
<dbReference type="InterPro" id="IPR025483">
    <property type="entry name" value="Lipase_euk"/>
</dbReference>
<evidence type="ECO:0008006" key="12">
    <source>
        <dbReference type="Google" id="ProtNLM"/>
    </source>
</evidence>
<keyword evidence="4" id="KW-0443">Lipid metabolism</keyword>
<keyword evidence="2 7" id="KW-0732">Signal</keyword>
<feature type="active site" description="Charge relay system" evidence="6">
    <location>
        <position position="395"/>
    </location>
</feature>
<feature type="signal peptide" evidence="7">
    <location>
        <begin position="1"/>
        <end position="19"/>
    </location>
</feature>
<evidence type="ECO:0000313" key="11">
    <source>
        <dbReference type="Proteomes" id="UP000594263"/>
    </source>
</evidence>
<evidence type="ECO:0000256" key="3">
    <source>
        <dbReference type="ARBA" id="ARBA00022963"/>
    </source>
</evidence>
<proteinExistence type="inferred from homology"/>
<dbReference type="Gene3D" id="3.40.50.1820">
    <property type="entry name" value="alpha/beta hydrolase"/>
    <property type="match status" value="1"/>
</dbReference>
<name>A0A7N0V6M8_KALFE</name>
<sequence>MFPFCWTLTLLSLSLLTLSYKGLVHMHTLSVECETFAPKKTQARSSSMALIITLAALIIAAGASREATITSPDSIQDGTYPPEVAGICAASVAVHGYKCQEFEVQTEDGFILSLQRIPEGRGEGGKGARKSPVLIQHGVLVDGMTWFLNSAEEDLPFILAENGFDVWIANTRGTRFCRKHRYLDSSSDEFWNWTWDELVTYDLPAVTSFVRKHTGQKMNYLGHSLGTLIALASFSEGRLVDDLKSAALLCPIAYLNHMTTALGVVAAKAFAGEIGSTFFGLAEFYPKGVDVASFLKVLCAHPGANCYDLLTAITGPNCCINASTIQLFLKNEPQSTSTKNLVHLSQTVRDGVLAKYDFGNPAFNLMHYGTPSPPIYNLSNIPRSFPIFLSYGGLDALSDVHDVQLLLDNLKFHDVDKLSVQFIKDYGHADFVMGVNAKDLVYNAVVSFFKSHMASL</sequence>
<dbReference type="PIRSF" id="PIRSF000862">
    <property type="entry name" value="Steryl_ester_lip"/>
    <property type="match status" value="1"/>
</dbReference>
<feature type="domain" description="Partial AB-hydrolase lipase" evidence="9">
    <location>
        <begin position="93"/>
        <end position="149"/>
    </location>
</feature>
<dbReference type="FunFam" id="3.40.50.1820:FF:000126">
    <property type="entry name" value="Lipase"/>
    <property type="match status" value="1"/>
</dbReference>
<dbReference type="GO" id="GO:0016298">
    <property type="term" value="F:lipase activity"/>
    <property type="evidence" value="ECO:0007669"/>
    <property type="project" value="EnsemblPlants"/>
</dbReference>
<evidence type="ECO:0000256" key="7">
    <source>
        <dbReference type="SAM" id="SignalP"/>
    </source>
</evidence>
<dbReference type="InterPro" id="IPR029058">
    <property type="entry name" value="AB_hydrolase_fold"/>
</dbReference>
<keyword evidence="11" id="KW-1185">Reference proteome</keyword>
<feature type="active site" description="Nucleophile" evidence="6">
    <location>
        <position position="224"/>
    </location>
</feature>
<evidence type="ECO:0000256" key="6">
    <source>
        <dbReference type="PIRSR" id="PIRSR000862-1"/>
    </source>
</evidence>
<evidence type="ECO:0000256" key="4">
    <source>
        <dbReference type="ARBA" id="ARBA00023098"/>
    </source>
</evidence>